<protein>
    <recommendedName>
        <fullName evidence="2">Glycoamylase-like domain-containing protein</fullName>
    </recommendedName>
</protein>
<reference evidence="3 4" key="1">
    <citation type="submission" date="2019-02" db="EMBL/GenBank/DDBJ databases">
        <title>Deep-cultivation of Planctomycetes and their phenomic and genomic characterization uncovers novel biology.</title>
        <authorList>
            <person name="Wiegand S."/>
            <person name="Jogler M."/>
            <person name="Boedeker C."/>
            <person name="Pinto D."/>
            <person name="Vollmers J."/>
            <person name="Rivas-Marin E."/>
            <person name="Kohn T."/>
            <person name="Peeters S.H."/>
            <person name="Heuer A."/>
            <person name="Rast P."/>
            <person name="Oberbeckmann S."/>
            <person name="Bunk B."/>
            <person name="Jeske O."/>
            <person name="Meyerdierks A."/>
            <person name="Storesund J.E."/>
            <person name="Kallscheuer N."/>
            <person name="Luecker S."/>
            <person name="Lage O.M."/>
            <person name="Pohl T."/>
            <person name="Merkel B.J."/>
            <person name="Hornburger P."/>
            <person name="Mueller R.-W."/>
            <person name="Bruemmer F."/>
            <person name="Labrenz M."/>
            <person name="Spormann A.M."/>
            <person name="Op den Camp H."/>
            <person name="Overmann J."/>
            <person name="Amann R."/>
            <person name="Jetten M.S.M."/>
            <person name="Mascher T."/>
            <person name="Medema M.H."/>
            <person name="Devos D.P."/>
            <person name="Kaster A.-K."/>
            <person name="Ovreas L."/>
            <person name="Rohde M."/>
            <person name="Galperin M.Y."/>
            <person name="Jogler C."/>
        </authorList>
    </citation>
    <scope>NUCLEOTIDE SEQUENCE [LARGE SCALE GENOMIC DNA]</scope>
    <source>
        <strain evidence="3 4">Spa11</strain>
    </source>
</reference>
<dbReference type="KEGG" id="bmei:Spa11_25700"/>
<accession>A0A518K9A6</accession>
<dbReference type="PIRSF" id="PIRSF028431">
    <property type="entry name" value="UCP028431"/>
    <property type="match status" value="1"/>
</dbReference>
<dbReference type="Pfam" id="PF10091">
    <property type="entry name" value="Glycoamylase"/>
    <property type="match status" value="1"/>
</dbReference>
<feature type="signal peptide" evidence="1">
    <location>
        <begin position="1"/>
        <end position="24"/>
    </location>
</feature>
<organism evidence="3 4">
    <name type="scientific">Botrimarina mediterranea</name>
    <dbReference type="NCBI Taxonomy" id="2528022"/>
    <lineage>
        <taxon>Bacteria</taxon>
        <taxon>Pseudomonadati</taxon>
        <taxon>Planctomycetota</taxon>
        <taxon>Planctomycetia</taxon>
        <taxon>Pirellulales</taxon>
        <taxon>Lacipirellulaceae</taxon>
        <taxon>Botrimarina</taxon>
    </lineage>
</organism>
<dbReference type="InterPro" id="IPR019282">
    <property type="entry name" value="Glycoamylase-like_cons_dom"/>
</dbReference>
<feature type="chain" id="PRO_5022059992" description="Glycoamylase-like domain-containing protein" evidence="1">
    <location>
        <begin position="25"/>
        <end position="473"/>
    </location>
</feature>
<evidence type="ECO:0000259" key="2">
    <source>
        <dbReference type="Pfam" id="PF10091"/>
    </source>
</evidence>
<gene>
    <name evidence="3" type="ORF">Spa11_25700</name>
</gene>
<dbReference type="InterPro" id="IPR016883">
    <property type="entry name" value="UCP028431"/>
</dbReference>
<feature type="domain" description="Glycoamylase-like" evidence="2">
    <location>
        <begin position="205"/>
        <end position="449"/>
    </location>
</feature>
<dbReference type="AlphaFoldDB" id="A0A518K9A6"/>
<dbReference type="Proteomes" id="UP000316426">
    <property type="component" value="Chromosome"/>
</dbReference>
<sequence precursor="true">MIQRTSAQLIGLLFASLLASPSAAIESDSAFLDNLQQRTFNFFWETAPAENGLTPDRYPSASPCSIAAVGFGLTAYCVGVERGWVECDEAAERTLATLRFLRDARQNEETAGASGHNGFFYHFLDMRTGERWRNCELSSIDTALLMMGVLASREYFDGDNGTEREIRETADALYRNVRWDWMQPRPPLIAMGWKPEEGGFGRADYRGYDEAMFLYVLAIGSPTHPVEPEAWEAFTKTYKWADFQGQGEHVNFAPLFGHQYAACWIDLRGVADAYLREKGIDYFENSRRATLAQREYAIANPASWRDYGADVWGLTACDGPANGEWSHNGQSRRFHTYMARGASATAVIDDGTIAPTATGGSIPFAPNETTHALKSMRERYGDRLYGEYGFRDAFNPSFRFADARPQRGVIDPEHGWFDSDYLGIDQGPILLMAENHRSGFVWDLMKRSPYVRAGLERAGFAGGWLNEGAKERE</sequence>
<dbReference type="EMBL" id="CP036349">
    <property type="protein sequence ID" value="QDV74367.1"/>
    <property type="molecule type" value="Genomic_DNA"/>
</dbReference>
<proteinExistence type="predicted"/>
<keyword evidence="1" id="KW-0732">Signal</keyword>
<evidence type="ECO:0000256" key="1">
    <source>
        <dbReference type="SAM" id="SignalP"/>
    </source>
</evidence>
<dbReference type="RefSeq" id="WP_145112716.1">
    <property type="nucleotide sequence ID" value="NZ_CP036349.1"/>
</dbReference>
<name>A0A518K9A6_9BACT</name>
<dbReference type="Gene3D" id="1.50.10.140">
    <property type="match status" value="1"/>
</dbReference>
<evidence type="ECO:0000313" key="4">
    <source>
        <dbReference type="Proteomes" id="UP000316426"/>
    </source>
</evidence>
<keyword evidence="4" id="KW-1185">Reference proteome</keyword>
<evidence type="ECO:0000313" key="3">
    <source>
        <dbReference type="EMBL" id="QDV74367.1"/>
    </source>
</evidence>